<organism evidence="3 4">
    <name type="scientific">Mucilaginibacter gotjawali</name>
    <dbReference type="NCBI Taxonomy" id="1550579"/>
    <lineage>
        <taxon>Bacteria</taxon>
        <taxon>Pseudomonadati</taxon>
        <taxon>Bacteroidota</taxon>
        <taxon>Sphingobacteriia</taxon>
        <taxon>Sphingobacteriales</taxon>
        <taxon>Sphingobacteriaceae</taxon>
        <taxon>Mucilaginibacter</taxon>
    </lineage>
</organism>
<dbReference type="Proteomes" id="UP000539265">
    <property type="component" value="Unassembled WGS sequence"/>
</dbReference>
<feature type="compositionally biased region" description="Low complexity" evidence="1">
    <location>
        <begin position="501"/>
        <end position="510"/>
    </location>
</feature>
<reference evidence="3" key="1">
    <citation type="submission" date="2020-08" db="EMBL/GenBank/DDBJ databases">
        <title>Genomic Encyclopedia of Type Strains, Phase III (KMG-III): the genomes of soil and plant-associated and newly described type strains.</title>
        <authorList>
            <person name="Whitman W."/>
        </authorList>
    </citation>
    <scope>NUCLEOTIDE SEQUENCE [LARGE SCALE GENOMIC DNA]</scope>
    <source>
        <strain evidence="3">CECT 8628</strain>
    </source>
</reference>
<dbReference type="InterPro" id="IPR046535">
    <property type="entry name" value="DUF6600"/>
</dbReference>
<evidence type="ECO:0000313" key="4">
    <source>
        <dbReference type="Proteomes" id="UP000539265"/>
    </source>
</evidence>
<evidence type="ECO:0000313" key="3">
    <source>
        <dbReference type="EMBL" id="MBB3055984.1"/>
    </source>
</evidence>
<dbReference type="Pfam" id="PF20245">
    <property type="entry name" value="DUF6600"/>
    <property type="match status" value="1"/>
</dbReference>
<sequence length="540" mass="61538">MKKIFYFVLPLSAILAGCSPIVYTSTQPVANQQPRQPQPPQQTYADQPQTDQVFYDELSPYGNWINYPDYGYVWQPNTDADFKPYATNGNWVYSDYGWTWSSDYSWGWAPFHYGRWFYDNSYGWLWMPGHDWAPAWVTWSQSGDYYGWAPVPPRVELNNNWRPRNEDWNFVQANNITYNNVNRYVVKNNVTVINRITIINNVTNNNVTNNYTVNNNNTVIYNRGPRVNDVENVGHNKIQQVKINEGARPGQSFKNNQLIIYRPLIKQNVQQANDKPAPRKVMNYNNDGRQNQRPGNMQGGDQNNRPGQGNQPGQQDRKQGNQQLNDQNNNGRPRDPQNKPDQRPVIAQPGVQQNNPDQRPVNVQPGVQQNKPDQRPVNAQPGVQQNKPDQMPVNAQPGVQQNKPDQRPANAQPGVQQNKPDQRPANVQPGVQQNKPDQRPVNAQPGVQQNKPDQRPVNAQPGGQQQNPQKPVMQPNPNKQFISRPVIVPPATNNPNPPKQNPGNGQGNKPIAPGRPNPKKADTLKHQPKKIIRDTTRRQN</sequence>
<feature type="compositionally biased region" description="Polar residues" evidence="1">
    <location>
        <begin position="283"/>
        <end position="295"/>
    </location>
</feature>
<keyword evidence="2" id="KW-0732">Signal</keyword>
<accession>A0A839SFD0</accession>
<dbReference type="RefSeq" id="WP_183475960.1">
    <property type="nucleotide sequence ID" value="NZ_JACHWX010000006.1"/>
</dbReference>
<name>A0A839SFD0_9SPHI</name>
<evidence type="ECO:0000256" key="1">
    <source>
        <dbReference type="SAM" id="MobiDB-lite"/>
    </source>
</evidence>
<feature type="compositionally biased region" description="Basic and acidic residues" evidence="1">
    <location>
        <begin position="519"/>
        <end position="540"/>
    </location>
</feature>
<feature type="region of interest" description="Disordered" evidence="1">
    <location>
        <begin position="271"/>
        <end position="540"/>
    </location>
</feature>
<dbReference type="PROSITE" id="PS51257">
    <property type="entry name" value="PROKAR_LIPOPROTEIN"/>
    <property type="match status" value="1"/>
</dbReference>
<keyword evidence="4" id="KW-1185">Reference proteome</keyword>
<feature type="compositionally biased region" description="Basic and acidic residues" evidence="1">
    <location>
        <begin position="332"/>
        <end position="342"/>
    </location>
</feature>
<feature type="chain" id="PRO_5032673848" evidence="2">
    <location>
        <begin position="25"/>
        <end position="540"/>
    </location>
</feature>
<feature type="compositionally biased region" description="Low complexity" evidence="1">
    <location>
        <begin position="299"/>
        <end position="331"/>
    </location>
</feature>
<dbReference type="EMBL" id="JACHWX010000006">
    <property type="protein sequence ID" value="MBB3055984.1"/>
    <property type="molecule type" value="Genomic_DNA"/>
</dbReference>
<evidence type="ECO:0000256" key="2">
    <source>
        <dbReference type="SAM" id="SignalP"/>
    </source>
</evidence>
<dbReference type="AlphaFoldDB" id="A0A839SFD0"/>
<feature type="signal peptide" evidence="2">
    <location>
        <begin position="1"/>
        <end position="24"/>
    </location>
</feature>
<gene>
    <name evidence="3" type="ORF">FHS11_002406</name>
</gene>
<protein>
    <submittedName>
        <fullName evidence="3">Uncharacterized protein</fullName>
    </submittedName>
</protein>
<comment type="caution">
    <text evidence="3">The sequence shown here is derived from an EMBL/GenBank/DDBJ whole genome shotgun (WGS) entry which is preliminary data.</text>
</comment>
<proteinExistence type="predicted"/>
<feature type="compositionally biased region" description="Low complexity" evidence="1">
    <location>
        <begin position="458"/>
        <end position="469"/>
    </location>
</feature>